<name>A0A2M7XE42_9BACT</name>
<feature type="domain" description="CYTH" evidence="1">
    <location>
        <begin position="1"/>
        <end position="180"/>
    </location>
</feature>
<evidence type="ECO:0000313" key="3">
    <source>
        <dbReference type="Proteomes" id="UP000229385"/>
    </source>
</evidence>
<dbReference type="InterPro" id="IPR039582">
    <property type="entry name" value="THTPA"/>
</dbReference>
<protein>
    <recommendedName>
        <fullName evidence="1">CYTH domain-containing protein</fullName>
    </recommendedName>
</protein>
<dbReference type="PANTHER" id="PTHR14586:SF1">
    <property type="entry name" value="THIAMINE-TRIPHOSPHATASE"/>
    <property type="match status" value="1"/>
</dbReference>
<dbReference type="Pfam" id="PF01928">
    <property type="entry name" value="CYTH"/>
    <property type="match status" value="1"/>
</dbReference>
<dbReference type="GO" id="GO:0042357">
    <property type="term" value="P:thiamine diphosphate metabolic process"/>
    <property type="evidence" value="ECO:0007669"/>
    <property type="project" value="TreeGrafter"/>
</dbReference>
<dbReference type="InterPro" id="IPR033469">
    <property type="entry name" value="CYTH-like_dom_sf"/>
</dbReference>
<evidence type="ECO:0000259" key="1">
    <source>
        <dbReference type="PROSITE" id="PS51707"/>
    </source>
</evidence>
<dbReference type="AlphaFoldDB" id="A0A2M7XE42"/>
<dbReference type="SMART" id="SM01118">
    <property type="entry name" value="CYTH"/>
    <property type="match status" value="1"/>
</dbReference>
<dbReference type="PROSITE" id="PS51707">
    <property type="entry name" value="CYTH"/>
    <property type="match status" value="1"/>
</dbReference>
<dbReference type="GO" id="GO:0000287">
    <property type="term" value="F:magnesium ion binding"/>
    <property type="evidence" value="ECO:0007669"/>
    <property type="project" value="TreeGrafter"/>
</dbReference>
<sequence>MIEVEKKYRLDDKQEKILTEGATFLKEVENVDEYFDTDDWSLTTQDHWLRKRNGAFELKKRLHTLGHKLGTTAYDELTDTEEIRAFLHLPKEGSFEDALSQAGYKRFVTLPKKRRSYERDGFRIDLDECPFDYKIAEIELLIDDPSKREEASERIDAFAASIGLDTSPVRGKIIEYLNRYSPNHYQALLDAGVIY</sequence>
<dbReference type="PANTHER" id="PTHR14586">
    <property type="entry name" value="THIAMINE-TRIPHOSPHATASE"/>
    <property type="match status" value="1"/>
</dbReference>
<proteinExistence type="predicted"/>
<reference evidence="3" key="1">
    <citation type="submission" date="2017-09" db="EMBL/GenBank/DDBJ databases">
        <title>Depth-based differentiation of microbial function through sediment-hosted aquifers and enrichment of novel symbionts in the deep terrestrial subsurface.</title>
        <authorList>
            <person name="Probst A.J."/>
            <person name="Ladd B."/>
            <person name="Jarett J.K."/>
            <person name="Geller-Mcgrath D.E."/>
            <person name="Sieber C.M.K."/>
            <person name="Emerson J.B."/>
            <person name="Anantharaman K."/>
            <person name="Thomas B.C."/>
            <person name="Malmstrom R."/>
            <person name="Stieglmeier M."/>
            <person name="Klingl A."/>
            <person name="Woyke T."/>
            <person name="Ryan C.M."/>
            <person name="Banfield J.F."/>
        </authorList>
    </citation>
    <scope>NUCLEOTIDE SEQUENCE [LARGE SCALE GENOMIC DNA]</scope>
</reference>
<comment type="caution">
    <text evidence="2">The sequence shown here is derived from an EMBL/GenBank/DDBJ whole genome shotgun (WGS) entry which is preliminary data.</text>
</comment>
<evidence type="ECO:0000313" key="2">
    <source>
        <dbReference type="EMBL" id="PJA46151.1"/>
    </source>
</evidence>
<dbReference type="GO" id="GO:0050333">
    <property type="term" value="F:thiamine triphosphate phosphatase activity"/>
    <property type="evidence" value="ECO:0007669"/>
    <property type="project" value="InterPro"/>
</dbReference>
<dbReference type="EMBL" id="PFWU01000009">
    <property type="protein sequence ID" value="PJA46151.1"/>
    <property type="molecule type" value="Genomic_DNA"/>
</dbReference>
<dbReference type="Proteomes" id="UP000229385">
    <property type="component" value="Unassembled WGS sequence"/>
</dbReference>
<gene>
    <name evidence="2" type="ORF">CO174_00730</name>
</gene>
<dbReference type="InterPro" id="IPR023577">
    <property type="entry name" value="CYTH_domain"/>
</dbReference>
<dbReference type="Gene3D" id="2.40.320.10">
    <property type="entry name" value="Hypothetical Protein Pfu-838710-001"/>
    <property type="match status" value="1"/>
</dbReference>
<accession>A0A2M7XE42</accession>
<dbReference type="SUPFAM" id="SSF55154">
    <property type="entry name" value="CYTH-like phosphatases"/>
    <property type="match status" value="1"/>
</dbReference>
<organism evidence="2 3">
    <name type="scientific">Candidatus Uhrbacteria bacterium CG_4_9_14_3_um_filter_50_9</name>
    <dbReference type="NCBI Taxonomy" id="1975035"/>
    <lineage>
        <taxon>Bacteria</taxon>
        <taxon>Candidatus Uhriibacteriota</taxon>
    </lineage>
</organism>